<accession>A0A9D2UMF6</accession>
<sequence length="56" mass="5840">MGDDLTVENADERQSLVPIAGRAQGIDKLGLVDLKAAAVNAWIASMSPDASGRMVN</sequence>
<reference evidence="1" key="1">
    <citation type="journal article" date="2021" name="PeerJ">
        <title>Extensive microbial diversity within the chicken gut microbiome revealed by metagenomics and culture.</title>
        <authorList>
            <person name="Gilroy R."/>
            <person name="Ravi A."/>
            <person name="Getino M."/>
            <person name="Pursley I."/>
            <person name="Horton D.L."/>
            <person name="Alikhan N.F."/>
            <person name="Baker D."/>
            <person name="Gharbi K."/>
            <person name="Hall N."/>
            <person name="Watson M."/>
            <person name="Adriaenssens E.M."/>
            <person name="Foster-Nyarko E."/>
            <person name="Jarju S."/>
            <person name="Secka A."/>
            <person name="Antonio M."/>
            <person name="Oren A."/>
            <person name="Chaudhuri R.R."/>
            <person name="La Ragione R."/>
            <person name="Hildebrand F."/>
            <person name="Pallen M.J."/>
        </authorList>
    </citation>
    <scope>NUCLEOTIDE SEQUENCE</scope>
    <source>
        <strain evidence="1">CHK139-4039</strain>
    </source>
</reference>
<organism evidence="1 2">
    <name type="scientific">Brevibacterium epidermidis</name>
    <dbReference type="NCBI Taxonomy" id="1698"/>
    <lineage>
        <taxon>Bacteria</taxon>
        <taxon>Bacillati</taxon>
        <taxon>Actinomycetota</taxon>
        <taxon>Actinomycetes</taxon>
        <taxon>Micrococcales</taxon>
        <taxon>Brevibacteriaceae</taxon>
        <taxon>Brevibacterium</taxon>
    </lineage>
</organism>
<evidence type="ECO:0000313" key="2">
    <source>
        <dbReference type="Proteomes" id="UP000743760"/>
    </source>
</evidence>
<comment type="caution">
    <text evidence="1">The sequence shown here is derived from an EMBL/GenBank/DDBJ whole genome shotgun (WGS) entry which is preliminary data.</text>
</comment>
<name>A0A9D2UMF6_BREEP</name>
<dbReference type="EMBL" id="DYXR01000222">
    <property type="protein sequence ID" value="HJE77660.1"/>
    <property type="molecule type" value="Genomic_DNA"/>
</dbReference>
<gene>
    <name evidence="1" type="ORF">K8V74_06905</name>
</gene>
<protein>
    <submittedName>
        <fullName evidence="1">Uncharacterized protein</fullName>
    </submittedName>
</protein>
<reference evidence="1" key="2">
    <citation type="submission" date="2021-09" db="EMBL/GenBank/DDBJ databases">
        <authorList>
            <person name="Gilroy R."/>
        </authorList>
    </citation>
    <scope>NUCLEOTIDE SEQUENCE</scope>
    <source>
        <strain evidence="1">CHK139-4039</strain>
    </source>
</reference>
<dbReference type="AlphaFoldDB" id="A0A9D2UMF6"/>
<dbReference type="Proteomes" id="UP000743760">
    <property type="component" value="Unassembled WGS sequence"/>
</dbReference>
<evidence type="ECO:0000313" key="1">
    <source>
        <dbReference type="EMBL" id="HJE77660.1"/>
    </source>
</evidence>
<proteinExistence type="predicted"/>